<organism evidence="1">
    <name type="scientific">Ophidiomyces ophidiicola</name>
    <dbReference type="NCBI Taxonomy" id="1387563"/>
    <lineage>
        <taxon>Eukaryota</taxon>
        <taxon>Fungi</taxon>
        <taxon>Dikarya</taxon>
        <taxon>Ascomycota</taxon>
        <taxon>Pezizomycotina</taxon>
        <taxon>Eurotiomycetes</taxon>
        <taxon>Eurotiomycetidae</taxon>
        <taxon>Onygenales</taxon>
        <taxon>Onygenaceae</taxon>
        <taxon>Ophidiomyces</taxon>
    </lineage>
</organism>
<accession>A0ACB8V391</accession>
<protein>
    <submittedName>
        <fullName evidence="1">Uncharacterized protein</fullName>
    </submittedName>
</protein>
<sequence>MGYMSKPMIPHYYKALIESRTEKNSSFLWWSILTYYFELHNGYGQKMSFKYCDGEWQPYVVVSRLESGAFSPVILLDFERENRFGFVPPVDDPWREVKARLEDCLDDMRIERGDQTTLYAIGTVGSHSRFYCLKPNANKLSSYPGLEEKTFEIKEDEEQIERIVLQLIRDSSREVTLFGIAGNKIARLIGSMRCHREG</sequence>
<gene>
    <name evidence="1" type="ORF">LOY88_000865</name>
</gene>
<proteinExistence type="predicted"/>
<name>A0ACB8V391_9EURO</name>
<evidence type="ECO:0000313" key="1">
    <source>
        <dbReference type="EMBL" id="KAI2391881.1"/>
    </source>
</evidence>
<dbReference type="EMBL" id="JALBCA010000009">
    <property type="protein sequence ID" value="KAI2391881.1"/>
    <property type="molecule type" value="Genomic_DNA"/>
</dbReference>
<reference evidence="1" key="1">
    <citation type="journal article" date="2022" name="bioRxiv">
        <title>Population genetic analysis of Ophidiomyces ophidiicola, the causative agent of snake fungal disease, indicates recent introductions to the USA.</title>
        <authorList>
            <person name="Ladner J.T."/>
            <person name="Palmer J.M."/>
            <person name="Ettinger C.L."/>
            <person name="Stajich J.E."/>
            <person name="Farrell T.M."/>
            <person name="Glorioso B.M."/>
            <person name="Lawson B."/>
            <person name="Price S.J."/>
            <person name="Stengle A.G."/>
            <person name="Grear D.A."/>
            <person name="Lorch J.M."/>
        </authorList>
    </citation>
    <scope>NUCLEOTIDE SEQUENCE</scope>
    <source>
        <strain evidence="1">NWHC 24266-5</strain>
    </source>
</reference>
<comment type="caution">
    <text evidence="1">The sequence shown here is derived from an EMBL/GenBank/DDBJ whole genome shotgun (WGS) entry which is preliminary data.</text>
</comment>